<protein>
    <submittedName>
        <fullName evidence="1">Uncharacterized protein</fullName>
    </submittedName>
</protein>
<dbReference type="RefSeq" id="XP_033672751.1">
    <property type="nucleotide sequence ID" value="XM_033804352.1"/>
</dbReference>
<sequence>MTAPNGINGTPLTVHYPAFLTEDAPRPPDNQRSIEPPQRIDLLVDCITHLTNEGTHLPIPIGQLFVLTNRLLQARGREREVFGFVEFKAVVRCCVLDGGRGFAVRDGRLVRSEERMEEEEVVREIRVAMEGVEEVGRVSVGV</sequence>
<organism evidence="1 2">
    <name type="scientific">Zasmidium cellare ATCC 36951</name>
    <dbReference type="NCBI Taxonomy" id="1080233"/>
    <lineage>
        <taxon>Eukaryota</taxon>
        <taxon>Fungi</taxon>
        <taxon>Dikarya</taxon>
        <taxon>Ascomycota</taxon>
        <taxon>Pezizomycotina</taxon>
        <taxon>Dothideomycetes</taxon>
        <taxon>Dothideomycetidae</taxon>
        <taxon>Mycosphaerellales</taxon>
        <taxon>Mycosphaerellaceae</taxon>
        <taxon>Zasmidium</taxon>
    </lineage>
</organism>
<dbReference type="EMBL" id="ML993582">
    <property type="protein sequence ID" value="KAF2171862.1"/>
    <property type="molecule type" value="Genomic_DNA"/>
</dbReference>
<evidence type="ECO:0000313" key="2">
    <source>
        <dbReference type="Proteomes" id="UP000799537"/>
    </source>
</evidence>
<evidence type="ECO:0000313" key="1">
    <source>
        <dbReference type="EMBL" id="KAF2171862.1"/>
    </source>
</evidence>
<dbReference type="AlphaFoldDB" id="A0A6A6D130"/>
<proteinExistence type="predicted"/>
<name>A0A6A6D130_ZASCE</name>
<dbReference type="Proteomes" id="UP000799537">
    <property type="component" value="Unassembled WGS sequence"/>
</dbReference>
<keyword evidence="2" id="KW-1185">Reference proteome</keyword>
<accession>A0A6A6D130</accession>
<dbReference type="GeneID" id="54557624"/>
<dbReference type="OrthoDB" id="10543760at2759"/>
<reference evidence="1" key="1">
    <citation type="journal article" date="2020" name="Stud. Mycol.">
        <title>101 Dothideomycetes genomes: a test case for predicting lifestyles and emergence of pathogens.</title>
        <authorList>
            <person name="Haridas S."/>
            <person name="Albert R."/>
            <person name="Binder M."/>
            <person name="Bloem J."/>
            <person name="Labutti K."/>
            <person name="Salamov A."/>
            <person name="Andreopoulos B."/>
            <person name="Baker S."/>
            <person name="Barry K."/>
            <person name="Bills G."/>
            <person name="Bluhm B."/>
            <person name="Cannon C."/>
            <person name="Castanera R."/>
            <person name="Culley D."/>
            <person name="Daum C."/>
            <person name="Ezra D."/>
            <person name="Gonzalez J."/>
            <person name="Henrissat B."/>
            <person name="Kuo A."/>
            <person name="Liang C."/>
            <person name="Lipzen A."/>
            <person name="Lutzoni F."/>
            <person name="Magnuson J."/>
            <person name="Mondo S."/>
            <person name="Nolan M."/>
            <person name="Ohm R."/>
            <person name="Pangilinan J."/>
            <person name="Park H.-J."/>
            <person name="Ramirez L."/>
            <person name="Alfaro M."/>
            <person name="Sun H."/>
            <person name="Tritt A."/>
            <person name="Yoshinaga Y."/>
            <person name="Zwiers L.-H."/>
            <person name="Turgeon B."/>
            <person name="Goodwin S."/>
            <person name="Spatafora J."/>
            <person name="Crous P."/>
            <person name="Grigoriev I."/>
        </authorList>
    </citation>
    <scope>NUCLEOTIDE SEQUENCE</scope>
    <source>
        <strain evidence="1">ATCC 36951</strain>
    </source>
</reference>
<gene>
    <name evidence="1" type="ORF">M409DRAFT_18094</name>
</gene>